<name>Q0CMV7_ASPTN</name>
<evidence type="ECO:0000313" key="2">
    <source>
        <dbReference type="Proteomes" id="UP000007963"/>
    </source>
</evidence>
<dbReference type="EMBL" id="CH476600">
    <property type="protein sequence ID" value="EAU34046.1"/>
    <property type="molecule type" value="Genomic_DNA"/>
</dbReference>
<evidence type="ECO:0000313" key="1">
    <source>
        <dbReference type="EMBL" id="EAU34046.1"/>
    </source>
</evidence>
<dbReference type="Gene3D" id="3.10.129.10">
    <property type="entry name" value="Hotdog Thioesterase"/>
    <property type="match status" value="1"/>
</dbReference>
<proteinExistence type="predicted"/>
<dbReference type="InterPro" id="IPR029069">
    <property type="entry name" value="HotDog_dom_sf"/>
</dbReference>
<dbReference type="Proteomes" id="UP000007963">
    <property type="component" value="Unassembled WGS sequence"/>
</dbReference>
<dbReference type="OrthoDB" id="5538558at2759"/>
<organism evidence="1 2">
    <name type="scientific">Aspergillus terreus (strain NIH 2624 / FGSC A1156)</name>
    <dbReference type="NCBI Taxonomy" id="341663"/>
    <lineage>
        <taxon>Eukaryota</taxon>
        <taxon>Fungi</taxon>
        <taxon>Dikarya</taxon>
        <taxon>Ascomycota</taxon>
        <taxon>Pezizomycotina</taxon>
        <taxon>Eurotiomycetes</taxon>
        <taxon>Eurotiomycetidae</taxon>
        <taxon>Eurotiales</taxon>
        <taxon>Aspergillaceae</taxon>
        <taxon>Aspergillus</taxon>
        <taxon>Aspergillus subgen. Circumdati</taxon>
    </lineage>
</organism>
<dbReference type="GeneID" id="4321128"/>
<dbReference type="eggNOG" id="ENOG502SMSA">
    <property type="taxonomic scope" value="Eukaryota"/>
</dbReference>
<dbReference type="Pfam" id="PF13279">
    <property type="entry name" value="4HBT_2"/>
    <property type="match status" value="1"/>
</dbReference>
<sequence length="208" mass="23817">MSKFTSPLIASSYQHPERDGEFGALQQKTIQQMMERGIEYSTLAEHPISWAEDQDPFGHVMAQAYAHVSAKCFNRFLESFHEKLQDEFPKFMSGRGIGPMTNRYTMTIKTPIKYPDLLITGVRIAEVRNDRVRVIYSAWSVAKGCLAAECESWIAFFDHKRGKRVNLREEGGVYLDLHESLRERAAKSAEALKAWEEGQKERKKGAKL</sequence>
<accession>Q0CMV7</accession>
<gene>
    <name evidence="1" type="ORF">ATEG_04977</name>
</gene>
<dbReference type="RefSeq" id="XP_001214155.1">
    <property type="nucleotide sequence ID" value="XM_001214155.1"/>
</dbReference>
<evidence type="ECO:0008006" key="3">
    <source>
        <dbReference type="Google" id="ProtNLM"/>
    </source>
</evidence>
<dbReference type="SUPFAM" id="SSF54637">
    <property type="entry name" value="Thioesterase/thiol ester dehydrase-isomerase"/>
    <property type="match status" value="1"/>
</dbReference>
<dbReference type="OMA" id="EHGVLWA"/>
<protein>
    <recommendedName>
        <fullName evidence="3">Thioesterase domain-containing protein</fullName>
    </recommendedName>
</protein>
<reference evidence="2" key="1">
    <citation type="submission" date="2005-09" db="EMBL/GenBank/DDBJ databases">
        <title>Annotation of the Aspergillus terreus NIH2624 genome.</title>
        <authorList>
            <person name="Birren B.W."/>
            <person name="Lander E.S."/>
            <person name="Galagan J.E."/>
            <person name="Nusbaum C."/>
            <person name="Devon K."/>
            <person name="Henn M."/>
            <person name="Ma L.-J."/>
            <person name="Jaffe D.B."/>
            <person name="Butler J."/>
            <person name="Alvarez P."/>
            <person name="Gnerre S."/>
            <person name="Grabherr M."/>
            <person name="Kleber M."/>
            <person name="Mauceli E.W."/>
            <person name="Brockman W."/>
            <person name="Rounsley S."/>
            <person name="Young S.K."/>
            <person name="LaButti K."/>
            <person name="Pushparaj V."/>
            <person name="DeCaprio D."/>
            <person name="Crawford M."/>
            <person name="Koehrsen M."/>
            <person name="Engels R."/>
            <person name="Montgomery P."/>
            <person name="Pearson M."/>
            <person name="Howarth C."/>
            <person name="Larson L."/>
            <person name="Luoma S."/>
            <person name="White J."/>
            <person name="Alvarado L."/>
            <person name="Kodira C.D."/>
            <person name="Zeng Q."/>
            <person name="Oleary S."/>
            <person name="Yandava C."/>
            <person name="Denning D.W."/>
            <person name="Nierman W.C."/>
            <person name="Milne T."/>
            <person name="Madden K."/>
        </authorList>
    </citation>
    <scope>NUCLEOTIDE SEQUENCE [LARGE SCALE GENOMIC DNA]</scope>
    <source>
        <strain evidence="2">NIH 2624 / FGSC A1156</strain>
    </source>
</reference>
<dbReference type="AlphaFoldDB" id="Q0CMV7"/>
<dbReference type="HOGENOM" id="CLU_094666_1_0_1"/>
<dbReference type="VEuPathDB" id="FungiDB:ATEG_04977"/>